<evidence type="ECO:0000256" key="3">
    <source>
        <dbReference type="ARBA" id="ARBA00006914"/>
    </source>
</evidence>
<dbReference type="GO" id="GO:0042393">
    <property type="term" value="F:histone binding"/>
    <property type="evidence" value="ECO:0007669"/>
    <property type="project" value="UniProtKB-ARBA"/>
</dbReference>
<keyword evidence="7" id="KW-0067">ATP-binding</keyword>
<gene>
    <name evidence="12" type="ORF">N7509_007790</name>
</gene>
<dbReference type="PANTHER" id="PTHR23069:SF0">
    <property type="entry name" value="TAT-BINDING HOMOLOG 7"/>
    <property type="match status" value="1"/>
</dbReference>
<dbReference type="Gene3D" id="1.20.920.10">
    <property type="entry name" value="Bromodomain-like"/>
    <property type="match status" value="1"/>
</dbReference>
<evidence type="ECO:0000256" key="2">
    <source>
        <dbReference type="ARBA" id="ARBA00004286"/>
    </source>
</evidence>
<feature type="compositionally biased region" description="Acidic residues" evidence="10">
    <location>
        <begin position="324"/>
        <end position="337"/>
    </location>
</feature>
<evidence type="ECO:0000259" key="11">
    <source>
        <dbReference type="SMART" id="SM00382"/>
    </source>
</evidence>
<dbReference type="Pfam" id="PF17862">
    <property type="entry name" value="AAA_lid_3"/>
    <property type="match status" value="1"/>
</dbReference>
<dbReference type="InterPro" id="IPR027417">
    <property type="entry name" value="P-loop_NTPase"/>
</dbReference>
<evidence type="ECO:0000256" key="8">
    <source>
        <dbReference type="ARBA" id="ARBA00023117"/>
    </source>
</evidence>
<dbReference type="PROSITE" id="PS00674">
    <property type="entry name" value="AAA"/>
    <property type="match status" value="1"/>
</dbReference>
<dbReference type="Gene3D" id="1.10.8.60">
    <property type="match status" value="1"/>
</dbReference>
<comment type="subcellular location">
    <subcellularLocation>
        <location evidence="2">Chromosome</location>
    </subcellularLocation>
    <subcellularLocation>
        <location evidence="1">Nucleus</location>
    </subcellularLocation>
</comment>
<dbReference type="GO" id="GO:0045815">
    <property type="term" value="P:transcription initiation-coupled chromatin remodeling"/>
    <property type="evidence" value="ECO:0007669"/>
    <property type="project" value="TreeGrafter"/>
</dbReference>
<feature type="compositionally biased region" description="Basic residues" evidence="10">
    <location>
        <begin position="29"/>
        <end position="50"/>
    </location>
</feature>
<feature type="compositionally biased region" description="Acidic residues" evidence="10">
    <location>
        <begin position="269"/>
        <end position="280"/>
    </location>
</feature>
<feature type="region of interest" description="Disordered" evidence="10">
    <location>
        <begin position="430"/>
        <end position="534"/>
    </location>
</feature>
<evidence type="ECO:0000256" key="10">
    <source>
        <dbReference type="SAM" id="MobiDB-lite"/>
    </source>
</evidence>
<dbReference type="InterPro" id="IPR003593">
    <property type="entry name" value="AAA+_ATPase"/>
</dbReference>
<feature type="compositionally biased region" description="Acidic residues" evidence="10">
    <location>
        <begin position="62"/>
        <end position="79"/>
    </location>
</feature>
<evidence type="ECO:0000256" key="4">
    <source>
        <dbReference type="ARBA" id="ARBA00022454"/>
    </source>
</evidence>
<dbReference type="EMBL" id="JAPZBU010000008">
    <property type="protein sequence ID" value="KAJ5392300.1"/>
    <property type="molecule type" value="Genomic_DNA"/>
</dbReference>
<evidence type="ECO:0000313" key="13">
    <source>
        <dbReference type="Proteomes" id="UP001147747"/>
    </source>
</evidence>
<evidence type="ECO:0000313" key="12">
    <source>
        <dbReference type="EMBL" id="KAJ5392300.1"/>
    </source>
</evidence>
<dbReference type="GO" id="GO:0016887">
    <property type="term" value="F:ATP hydrolysis activity"/>
    <property type="evidence" value="ECO:0007669"/>
    <property type="project" value="InterPro"/>
</dbReference>
<dbReference type="InterPro" id="IPR003960">
    <property type="entry name" value="ATPase_AAA_CS"/>
</dbReference>
<feature type="region of interest" description="Disordered" evidence="10">
    <location>
        <begin position="1264"/>
        <end position="1509"/>
    </location>
</feature>
<feature type="compositionally biased region" description="Basic and acidic residues" evidence="10">
    <location>
        <begin position="405"/>
        <end position="415"/>
    </location>
</feature>
<comment type="similarity">
    <text evidence="3">Belongs to the AAA ATPase family.</text>
</comment>
<evidence type="ECO:0000256" key="5">
    <source>
        <dbReference type="ARBA" id="ARBA00022741"/>
    </source>
</evidence>
<evidence type="ECO:0000256" key="6">
    <source>
        <dbReference type="ARBA" id="ARBA00022801"/>
    </source>
</evidence>
<keyword evidence="4" id="KW-0158">Chromosome</keyword>
<dbReference type="InterPro" id="IPR003959">
    <property type="entry name" value="ATPase_AAA_core"/>
</dbReference>
<dbReference type="GO" id="GO:0006337">
    <property type="term" value="P:nucleosome disassembly"/>
    <property type="evidence" value="ECO:0007669"/>
    <property type="project" value="TreeGrafter"/>
</dbReference>
<evidence type="ECO:0000256" key="7">
    <source>
        <dbReference type="ARBA" id="ARBA00022840"/>
    </source>
</evidence>
<protein>
    <recommendedName>
        <fullName evidence="11">AAA+ ATPase domain-containing protein</fullName>
    </recommendedName>
</protein>
<sequence>MRGGKRTLEELANKSDSNDEDYSDSPAPRRSKSSPRKKPGHGHAKKRRRRDSNNDIVSDGLDLSDEDLSFSESEQEQDDPNVPRNARGTARRRTTTQSRPTYEEPSDEESSERDENADSDADGEAEDAIDGSSPKKKSAIVTLKLNPEILQQPQFATRRMTRRTRGASEDIYALTNSGRHMETVERGTLSPEAEGLRRNSRGHRSSKQPVLSEVMETTLEVMESAPQSFAEGDTPAVPDAEDNNGDVDMANDDGVVPESENGDAKVENVADEDEDEDDEGPISRRRSRPNRDQADNEEEPENEEPERRRSGRKKPSSQRKNDESDFEPEEEASNDESVDSHSAKSSPRKQSQARDEEEEDSATGRRAGLRKRPSRPQSEVAEELAEELQDLRGGRPRRRMAQEVVYEKPRRSRKDVDYRIIRPDLVLAADDADNDLVTESPSRRGRGGGGGGWQRSLFPTYGPFGGGGPAAILGPPGAPAATGGVESDSSDDEIPQPHHPKGHGLATGGLVPQTHSGDPAQNTSGTPANFGKVKDKQALADADPLGVDMNVNFDSVGGLQGHIDQLKEMVSLPLLYPEIFQRFHITPPRGVLFHGPPGTGKTLLARALANSVSSEGRKVTFYMRKGADALSKWVGEAERQLRLLFEEARKTQPSIIFFDEIDGLAPVRSSKQEQIHASIVSTLLALMDGMDGRGQVIVIGATNRPDSVDPALRRPGRFDREFYFPLPNLEGRRAILDIHTKGWDPALPLHIKDELAKITKGYGGADLRALCTEAALNAVQREYPQIYKSDKKLIIDPKKIDVIPKDFMLAVKKMVPSSERTTSSGATALPQKVEPLLRQALADIEASLAEILPQRKRLTALEEAQYEEPADGNGFRREQIMQDFDRSRIFKPRLLLRGSRGMGQKYLAAALLHHFEGLHVQAFDLQTLLSDSTRSPEATVIQLFSEVKRNKPSVIYIPNLHSWSETVGHAVISTFLDSLDSIPPTDQVLLLGVLESGERETDPALLKELFGFSKMNMFDIEAPGNKARHEFFEKLIEYVQTAPTDFPDPAKRKMRKLEELEVAPPPPPTPESQMTKEQIKAQKKKDRQTLNLLKIRIQPIMDQIKKYKRFRAGVIDEAQIRYLWEEADPNIVTSDVPVDDPYTYRPFEKDYDKNGVPGLRETVSGKFFYNMEIVTMEKRLSNGYYKRPSDFLADIKRIAKDARQLGDQERLLRANELLSNVEVDISTIESAEPALLAECENLYLRDMAREKEAIERAKLAAEEAEKAASRPVSSNGLLGNTESKAFSAHDSRPVTPTKLSNVSFVNGNHNGGGSDLNESGSHAQSNGSHGDGDGDVFMTNSEDHSGDHSGSKDTQHSSFGPSAQPKPAYSHTAPSQQLRRESGLSSFSQKGPMTPMAPGSQPADYTNEASTTQTTSEKKSSEQLSNQQNQTQSPQVSRHEYPDLTQYPDRVSQEEHLPDTQQGGSSQPSPLPRDSQALTQADEHSGLNGSHSQSQPKPQPPLFDASKPTANTSANLQSLLNSEPTPDLVIDHEYIMHLHTELTQQTSGCSVAQLEQVNARLMDYIWRMRGEWNRTIVAKGITETFNATLEDMQSMQEVGPISHNTKQQMANQPY</sequence>
<keyword evidence="9" id="KW-0539">Nucleus</keyword>
<dbReference type="Proteomes" id="UP001147747">
    <property type="component" value="Unassembled WGS sequence"/>
</dbReference>
<dbReference type="SUPFAM" id="SSF47370">
    <property type="entry name" value="Bromodomain"/>
    <property type="match status" value="1"/>
</dbReference>
<dbReference type="GO" id="GO:0000785">
    <property type="term" value="C:chromatin"/>
    <property type="evidence" value="ECO:0007669"/>
    <property type="project" value="UniProtKB-ARBA"/>
</dbReference>
<dbReference type="PANTHER" id="PTHR23069">
    <property type="entry name" value="AAA DOMAIN-CONTAINING"/>
    <property type="match status" value="1"/>
</dbReference>
<feature type="compositionally biased region" description="Polar residues" evidence="10">
    <location>
        <begin position="1459"/>
        <end position="1468"/>
    </location>
</feature>
<feature type="compositionally biased region" description="Low complexity" evidence="10">
    <location>
        <begin position="470"/>
        <end position="484"/>
    </location>
</feature>
<dbReference type="GO" id="GO:0005524">
    <property type="term" value="F:ATP binding"/>
    <property type="evidence" value="ECO:0007669"/>
    <property type="project" value="UniProtKB-KW"/>
</dbReference>
<dbReference type="InterPro" id="IPR041569">
    <property type="entry name" value="AAA_lid_3"/>
</dbReference>
<reference evidence="12" key="1">
    <citation type="submission" date="2022-12" db="EMBL/GenBank/DDBJ databases">
        <authorList>
            <person name="Petersen C."/>
        </authorList>
    </citation>
    <scope>NUCLEOTIDE SEQUENCE</scope>
    <source>
        <strain evidence="12">IBT 29677</strain>
    </source>
</reference>
<feature type="domain" description="AAA+ ATPase" evidence="11">
    <location>
        <begin position="587"/>
        <end position="728"/>
    </location>
</feature>
<evidence type="ECO:0000256" key="9">
    <source>
        <dbReference type="ARBA" id="ARBA00023242"/>
    </source>
</evidence>
<feature type="compositionally biased region" description="Acidic residues" evidence="10">
    <location>
        <begin position="239"/>
        <end position="251"/>
    </location>
</feature>
<feature type="compositionally biased region" description="Acidic residues" evidence="10">
    <location>
        <begin position="295"/>
        <end position="304"/>
    </location>
</feature>
<dbReference type="OrthoDB" id="5421at2759"/>
<feature type="compositionally biased region" description="Polar residues" evidence="10">
    <location>
        <begin position="1372"/>
        <end position="1391"/>
    </location>
</feature>
<evidence type="ECO:0000256" key="1">
    <source>
        <dbReference type="ARBA" id="ARBA00004123"/>
    </source>
</evidence>
<feature type="compositionally biased region" description="Acidic residues" evidence="10">
    <location>
        <begin position="104"/>
        <end position="129"/>
    </location>
</feature>
<keyword evidence="13" id="KW-1185">Reference proteome</keyword>
<dbReference type="FunFam" id="1.10.8.60:FF:000016">
    <property type="entry name" value="ATPase family AAA domain-containing protein 2B"/>
    <property type="match status" value="1"/>
</dbReference>
<feature type="domain" description="AAA+ ATPase" evidence="11">
    <location>
        <begin position="890"/>
        <end position="995"/>
    </location>
</feature>
<dbReference type="GO" id="GO:0006334">
    <property type="term" value="P:nucleosome assembly"/>
    <property type="evidence" value="ECO:0007669"/>
    <property type="project" value="TreeGrafter"/>
</dbReference>
<dbReference type="GO" id="GO:0003682">
    <property type="term" value="F:chromatin binding"/>
    <property type="evidence" value="ECO:0007669"/>
    <property type="project" value="TreeGrafter"/>
</dbReference>
<keyword evidence="6" id="KW-0378">Hydrolase</keyword>
<feature type="compositionally biased region" description="Polar residues" evidence="10">
    <location>
        <begin position="1316"/>
        <end position="1328"/>
    </location>
</feature>
<accession>A0A9X0B8P6</accession>
<dbReference type="SMART" id="SM00382">
    <property type="entry name" value="AAA"/>
    <property type="match status" value="2"/>
</dbReference>
<dbReference type="FunFam" id="3.40.50.300:FF:000061">
    <property type="entry name" value="ATPase family, AAA domain-containing 2"/>
    <property type="match status" value="1"/>
</dbReference>
<dbReference type="CDD" id="cd05491">
    <property type="entry name" value="Bromo_TBP7_like"/>
    <property type="match status" value="1"/>
</dbReference>
<keyword evidence="5" id="KW-0547">Nucleotide-binding</keyword>
<dbReference type="InterPro" id="IPR036427">
    <property type="entry name" value="Bromodomain-like_sf"/>
</dbReference>
<feature type="region of interest" description="Disordered" evidence="10">
    <location>
        <begin position="1"/>
        <end position="140"/>
    </location>
</feature>
<feature type="compositionally biased region" description="Polar residues" evidence="10">
    <location>
        <begin position="1297"/>
        <end position="1308"/>
    </location>
</feature>
<keyword evidence="8" id="KW-0103">Bromodomain</keyword>
<feature type="compositionally biased region" description="Polar residues" evidence="10">
    <location>
        <begin position="513"/>
        <end position="527"/>
    </location>
</feature>
<feature type="compositionally biased region" description="Basic and acidic residues" evidence="10">
    <location>
        <begin position="1"/>
        <end position="17"/>
    </location>
</feature>
<comment type="caution">
    <text evidence="12">The sequence shown here is derived from an EMBL/GenBank/DDBJ whole genome shotgun (WGS) entry which is preliminary data.</text>
</comment>
<feature type="compositionally biased region" description="Polar residues" evidence="10">
    <location>
        <begin position="1424"/>
        <end position="1436"/>
    </location>
</feature>
<feature type="compositionally biased region" description="Basic and acidic residues" evidence="10">
    <location>
        <begin position="1341"/>
        <end position="1355"/>
    </location>
</feature>
<dbReference type="Pfam" id="PF00004">
    <property type="entry name" value="AAA"/>
    <property type="match status" value="2"/>
</dbReference>
<feature type="compositionally biased region" description="Polar residues" evidence="10">
    <location>
        <begin position="1271"/>
        <end position="1284"/>
    </location>
</feature>
<dbReference type="GO" id="GO:0140674">
    <property type="term" value="F:ATP-dependent histone chaperone activity"/>
    <property type="evidence" value="ECO:0007669"/>
    <property type="project" value="UniProtKB-ARBA"/>
</dbReference>
<proteinExistence type="inferred from homology"/>
<organism evidence="12 13">
    <name type="scientific">Penicillium cosmopolitanum</name>
    <dbReference type="NCBI Taxonomy" id="1131564"/>
    <lineage>
        <taxon>Eukaryota</taxon>
        <taxon>Fungi</taxon>
        <taxon>Dikarya</taxon>
        <taxon>Ascomycota</taxon>
        <taxon>Pezizomycotina</taxon>
        <taxon>Eurotiomycetes</taxon>
        <taxon>Eurotiomycetidae</taxon>
        <taxon>Eurotiales</taxon>
        <taxon>Aspergillaceae</taxon>
        <taxon>Penicillium</taxon>
    </lineage>
</organism>
<dbReference type="RefSeq" id="XP_056487978.1">
    <property type="nucleotide sequence ID" value="XM_056632427.1"/>
</dbReference>
<name>A0A9X0B8P6_9EURO</name>
<reference evidence="12" key="2">
    <citation type="journal article" date="2023" name="IMA Fungus">
        <title>Comparative genomic study of the Penicillium genus elucidates a diverse pangenome and 15 lateral gene transfer events.</title>
        <authorList>
            <person name="Petersen C."/>
            <person name="Sorensen T."/>
            <person name="Nielsen M.R."/>
            <person name="Sondergaard T.E."/>
            <person name="Sorensen J.L."/>
            <person name="Fitzpatrick D.A."/>
            <person name="Frisvad J.C."/>
            <person name="Nielsen K.L."/>
        </authorList>
    </citation>
    <scope>NUCLEOTIDE SEQUENCE</scope>
    <source>
        <strain evidence="12">IBT 29677</strain>
    </source>
</reference>
<dbReference type="GO" id="GO:0005634">
    <property type="term" value="C:nucleus"/>
    <property type="evidence" value="ECO:0007669"/>
    <property type="project" value="UniProtKB-SubCell"/>
</dbReference>
<feature type="region of interest" description="Disordered" evidence="10">
    <location>
        <begin position="172"/>
        <end position="415"/>
    </location>
</feature>
<dbReference type="SUPFAM" id="SSF52540">
    <property type="entry name" value="P-loop containing nucleoside triphosphate hydrolases"/>
    <property type="match status" value="2"/>
</dbReference>
<dbReference type="GeneID" id="81371407"/>
<dbReference type="Gene3D" id="3.40.50.300">
    <property type="entry name" value="P-loop containing nucleotide triphosphate hydrolases"/>
    <property type="match status" value="2"/>
</dbReference>
<dbReference type="InterPro" id="IPR045199">
    <property type="entry name" value="ATAD2-like"/>
</dbReference>
<dbReference type="FunFam" id="3.40.50.300:FF:001218">
    <property type="entry name" value="AAA family ATPase, putative"/>
    <property type="match status" value="1"/>
</dbReference>